<dbReference type="EMBL" id="KZ302223">
    <property type="protein sequence ID" value="PFH46196.1"/>
    <property type="molecule type" value="Genomic_DNA"/>
</dbReference>
<dbReference type="OrthoDB" id="2679825at2759"/>
<proteinExistence type="predicted"/>
<dbReference type="Proteomes" id="UP000242287">
    <property type="component" value="Unassembled WGS sequence"/>
</dbReference>
<feature type="region of interest" description="Disordered" evidence="1">
    <location>
        <begin position="57"/>
        <end position="89"/>
    </location>
</feature>
<organism evidence="2 3">
    <name type="scientific">Amanita thiersii Skay4041</name>
    <dbReference type="NCBI Taxonomy" id="703135"/>
    <lineage>
        <taxon>Eukaryota</taxon>
        <taxon>Fungi</taxon>
        <taxon>Dikarya</taxon>
        <taxon>Basidiomycota</taxon>
        <taxon>Agaricomycotina</taxon>
        <taxon>Agaricomycetes</taxon>
        <taxon>Agaricomycetidae</taxon>
        <taxon>Agaricales</taxon>
        <taxon>Pluteineae</taxon>
        <taxon>Amanitaceae</taxon>
        <taxon>Amanita</taxon>
    </lineage>
</organism>
<dbReference type="AlphaFoldDB" id="A0A2A9NEK6"/>
<name>A0A2A9NEK6_9AGAR</name>
<evidence type="ECO:0000313" key="3">
    <source>
        <dbReference type="Proteomes" id="UP000242287"/>
    </source>
</evidence>
<protein>
    <submittedName>
        <fullName evidence="2">Uncharacterized protein</fullName>
    </submittedName>
</protein>
<evidence type="ECO:0000313" key="2">
    <source>
        <dbReference type="EMBL" id="PFH46196.1"/>
    </source>
</evidence>
<evidence type="ECO:0000256" key="1">
    <source>
        <dbReference type="SAM" id="MobiDB-lite"/>
    </source>
</evidence>
<keyword evidence="3" id="KW-1185">Reference proteome</keyword>
<accession>A0A2A9NEK6</accession>
<sequence length="261" mass="29082">MPINLFKKSHSRQGAERSLYLAYYFRTPTPTNPVRYHTALVVLPSPSPIPLAAAAATCAEPQSDESESLPAPTQSSPTRARSPGRATSPLPYVTTATKFHAFNVPVNENGRGRVTWEFRVERDDPGAPNTPLRLRLVCLLFIGPLSQNVGDHKLEKILKKTNVEAKYMDEFPKYYCTNWMYEALQLLVDEKIIDPLPCSPPDFWEVGGQYADRWMAENHLQVPYDLPIPCCDRAGVALATPMGPVEEKCPDDETNGNALPN</sequence>
<gene>
    <name evidence="2" type="ORF">AMATHDRAFT_8092</name>
</gene>
<reference evidence="2 3" key="1">
    <citation type="submission" date="2014-02" db="EMBL/GenBank/DDBJ databases">
        <title>Transposable element dynamics among asymbiotic and ectomycorrhizal Amanita fungi.</title>
        <authorList>
            <consortium name="DOE Joint Genome Institute"/>
            <person name="Hess J."/>
            <person name="Skrede I."/>
            <person name="Wolfe B."/>
            <person name="LaButti K."/>
            <person name="Ohm R.A."/>
            <person name="Grigoriev I.V."/>
            <person name="Pringle A."/>
        </authorList>
    </citation>
    <scope>NUCLEOTIDE SEQUENCE [LARGE SCALE GENOMIC DNA]</scope>
    <source>
        <strain evidence="2 3">SKay4041</strain>
    </source>
</reference>